<reference evidence="1 2" key="1">
    <citation type="submission" date="2023-11" db="EMBL/GenBank/DDBJ databases">
        <title>Unpublished Manusciprt.</title>
        <authorList>
            <person name="Saticioglu I.B."/>
            <person name="Ay H."/>
            <person name="Ajmi N."/>
            <person name="Altun S."/>
            <person name="Duman M."/>
        </authorList>
    </citation>
    <scope>NUCLEOTIDE SEQUENCE [LARGE SCALE GENOMIC DNA]</scope>
    <source>
        <strain evidence="1 2">Fl-318</strain>
    </source>
</reference>
<keyword evidence="2" id="KW-1185">Reference proteome</keyword>
<gene>
    <name evidence="1" type="ORF">SGQ83_18065</name>
</gene>
<organism evidence="1 2">
    <name type="scientific">Flavobacterium cupriresistens</name>
    <dbReference type="NCBI Taxonomy" id="2893885"/>
    <lineage>
        <taxon>Bacteria</taxon>
        <taxon>Pseudomonadati</taxon>
        <taxon>Bacteroidota</taxon>
        <taxon>Flavobacteriia</taxon>
        <taxon>Flavobacteriales</taxon>
        <taxon>Flavobacteriaceae</taxon>
        <taxon>Flavobacterium</taxon>
    </lineage>
</organism>
<dbReference type="RefSeq" id="WP_230002861.1">
    <property type="nucleotide sequence ID" value="NZ_CP087134.1"/>
</dbReference>
<dbReference type="EMBL" id="JAWXVI010000009">
    <property type="protein sequence ID" value="MDX6191265.1"/>
    <property type="molecule type" value="Genomic_DNA"/>
</dbReference>
<name>A0ABU4RIM7_9FLAO</name>
<sequence length="513" mass="58516">MNIKTILSKKILWLGVVIIPLAAISTKAELGNSDSSYTAIIPTKTNTCNCYATDSTSYILPITFHNIVPGDLFTFNHQILADCFAWQQFISLNWPTNPSSDFGTPHDYSFVQWETYMHREVMFKDDGSRPPAWGTMVSDEYSRMFKTQKLLFNKTDTKLLTFVNKIEENGAAITFTPDQASPVGKPSWLGAQNFTNLWYEIMLNKDYYDFIVEKGFYNAKVQHDTIKRNLPINFPQGEYNGIVGAIELKAAWMEVVKPELSKWKRYKLSKAIVLDPITRRLRRTVVALVGLHILHKTQNQPTWVWATFEHIDNVPDRDNLNTASAPPDGYNFYNPKCKDREVKIRTPNGDSLVIVPCIPNTPPLYYLNQAGPVPIQTVRVNSIDKNNAAPINALMQRKIKKFYPNSVWQYYELIDVIWSQSIQPDPTVPIRVPRNINRSTMLSGAGTVIANSTMETYVQSTKTCFDCHIFSTIAPYSRDTINNSKFGDFSFALTFAKYPAAKSDYLKKMKKKK</sequence>
<comment type="caution">
    <text evidence="1">The sequence shown here is derived from an EMBL/GenBank/DDBJ whole genome shotgun (WGS) entry which is preliminary data.</text>
</comment>
<evidence type="ECO:0000313" key="2">
    <source>
        <dbReference type="Proteomes" id="UP001273350"/>
    </source>
</evidence>
<proteinExistence type="predicted"/>
<accession>A0ABU4RIM7</accession>
<evidence type="ECO:0008006" key="3">
    <source>
        <dbReference type="Google" id="ProtNLM"/>
    </source>
</evidence>
<evidence type="ECO:0000313" key="1">
    <source>
        <dbReference type="EMBL" id="MDX6191265.1"/>
    </source>
</evidence>
<protein>
    <recommendedName>
        <fullName evidence="3">Cytochrome c family protein</fullName>
    </recommendedName>
</protein>
<dbReference type="Proteomes" id="UP001273350">
    <property type="component" value="Unassembled WGS sequence"/>
</dbReference>